<dbReference type="GO" id="GO:0005576">
    <property type="term" value="C:extracellular region"/>
    <property type="evidence" value="ECO:0007669"/>
    <property type="project" value="UniProtKB-SubCell"/>
</dbReference>
<accession>A0AAE0ANC4</accession>
<comment type="caution">
    <text evidence="9">The sequence shown here is derived from an EMBL/GenBank/DDBJ whole genome shotgun (WGS) entry which is preliminary data.</text>
</comment>
<evidence type="ECO:0000256" key="6">
    <source>
        <dbReference type="ARBA" id="ARBA00023157"/>
    </source>
</evidence>
<dbReference type="EMBL" id="JANJYJ010000003">
    <property type="protein sequence ID" value="KAK3221233.1"/>
    <property type="molecule type" value="Genomic_DNA"/>
</dbReference>
<evidence type="ECO:0000313" key="9">
    <source>
        <dbReference type="EMBL" id="KAK3221233.1"/>
    </source>
</evidence>
<dbReference type="PROSITE" id="PS51257">
    <property type="entry name" value="PROKAR_LIPOPROTEIN"/>
    <property type="match status" value="1"/>
</dbReference>
<organism evidence="9 10">
    <name type="scientific">Dipteronia sinensis</name>
    <dbReference type="NCBI Taxonomy" id="43782"/>
    <lineage>
        <taxon>Eukaryota</taxon>
        <taxon>Viridiplantae</taxon>
        <taxon>Streptophyta</taxon>
        <taxon>Embryophyta</taxon>
        <taxon>Tracheophyta</taxon>
        <taxon>Spermatophyta</taxon>
        <taxon>Magnoliopsida</taxon>
        <taxon>eudicotyledons</taxon>
        <taxon>Gunneridae</taxon>
        <taxon>Pentapetalae</taxon>
        <taxon>rosids</taxon>
        <taxon>malvids</taxon>
        <taxon>Sapindales</taxon>
        <taxon>Sapindaceae</taxon>
        <taxon>Hippocastanoideae</taxon>
        <taxon>Acereae</taxon>
        <taxon>Dipteronia</taxon>
    </lineage>
</organism>
<gene>
    <name evidence="9" type="ORF">Dsin_008258</name>
</gene>
<comment type="function">
    <text evidence="7">Cell signaling peptide that may regulate plant stress, growth, and development. Mediates a rapid alkalinization of extracellular space by mediating a transient increase in the cytoplasmic Ca(2+) concentration leading to a calcium-dependent signaling events through a cell surface receptor and a concomitant activation of some intracellular mitogen-activated protein kinases.</text>
</comment>
<dbReference type="Pfam" id="PF05498">
    <property type="entry name" value="RALF"/>
    <property type="match status" value="1"/>
</dbReference>
<keyword evidence="3" id="KW-0964">Secreted</keyword>
<dbReference type="PANTHER" id="PTHR34270:SF3">
    <property type="entry name" value="PROTEIN RALF-LIKE 16-RELATED"/>
    <property type="match status" value="1"/>
</dbReference>
<reference evidence="9" key="1">
    <citation type="journal article" date="2023" name="Plant J.">
        <title>Genome sequences and population genomics provide insights into the demographic history, inbreeding, and mutation load of two 'living fossil' tree species of Dipteronia.</title>
        <authorList>
            <person name="Feng Y."/>
            <person name="Comes H.P."/>
            <person name="Chen J."/>
            <person name="Zhu S."/>
            <person name="Lu R."/>
            <person name="Zhang X."/>
            <person name="Li P."/>
            <person name="Qiu J."/>
            <person name="Olsen K.M."/>
            <person name="Qiu Y."/>
        </authorList>
    </citation>
    <scope>NUCLEOTIDE SEQUENCE</scope>
    <source>
        <strain evidence="9">NBL</strain>
    </source>
</reference>
<keyword evidence="10" id="KW-1185">Reference proteome</keyword>
<evidence type="ECO:0000256" key="1">
    <source>
        <dbReference type="ARBA" id="ARBA00004613"/>
    </source>
</evidence>
<evidence type="ECO:0000256" key="4">
    <source>
        <dbReference type="ARBA" id="ARBA00022702"/>
    </source>
</evidence>
<name>A0AAE0ANC4_9ROSI</name>
<feature type="signal peptide" evidence="8">
    <location>
        <begin position="1"/>
        <end position="23"/>
    </location>
</feature>
<evidence type="ECO:0000256" key="3">
    <source>
        <dbReference type="ARBA" id="ARBA00022525"/>
    </source>
</evidence>
<protein>
    <submittedName>
        <fullName evidence="9">Uncharacterized protein</fullName>
    </submittedName>
</protein>
<dbReference type="PANTHER" id="PTHR34270">
    <property type="entry name" value="PROTEIN RALF-LIKE 15-RELATED"/>
    <property type="match status" value="1"/>
</dbReference>
<sequence>MSKGIIVFGLCMLLACTFFVSEAKYIDYVAIGQDVNPGCGPKHPELCTEGPPANNYNRGCEAEEKCRSG</sequence>
<keyword evidence="5 8" id="KW-0732">Signal</keyword>
<dbReference type="GO" id="GO:0005179">
    <property type="term" value="F:hormone activity"/>
    <property type="evidence" value="ECO:0007669"/>
    <property type="project" value="UniProtKB-KW"/>
</dbReference>
<evidence type="ECO:0000313" key="10">
    <source>
        <dbReference type="Proteomes" id="UP001281410"/>
    </source>
</evidence>
<evidence type="ECO:0000256" key="2">
    <source>
        <dbReference type="ARBA" id="ARBA00009178"/>
    </source>
</evidence>
<keyword evidence="6" id="KW-1015">Disulfide bond</keyword>
<evidence type="ECO:0000256" key="7">
    <source>
        <dbReference type="ARBA" id="ARBA00037228"/>
    </source>
</evidence>
<proteinExistence type="inferred from homology"/>
<evidence type="ECO:0000256" key="5">
    <source>
        <dbReference type="ARBA" id="ARBA00022729"/>
    </source>
</evidence>
<feature type="chain" id="PRO_5042152607" evidence="8">
    <location>
        <begin position="24"/>
        <end position="69"/>
    </location>
</feature>
<dbReference type="Proteomes" id="UP001281410">
    <property type="component" value="Unassembled WGS sequence"/>
</dbReference>
<keyword evidence="4" id="KW-0372">Hormone</keyword>
<dbReference type="GO" id="GO:0040008">
    <property type="term" value="P:regulation of growth"/>
    <property type="evidence" value="ECO:0007669"/>
    <property type="project" value="UniProtKB-ARBA"/>
</dbReference>
<comment type="subcellular location">
    <subcellularLocation>
        <location evidence="1">Secreted</location>
    </subcellularLocation>
</comment>
<comment type="similarity">
    <text evidence="2">Belongs to the plant rapid alkalinization factor (RALF) family.</text>
</comment>
<evidence type="ECO:0000256" key="8">
    <source>
        <dbReference type="SAM" id="SignalP"/>
    </source>
</evidence>
<dbReference type="InterPro" id="IPR008801">
    <property type="entry name" value="RALF"/>
</dbReference>
<dbReference type="AlphaFoldDB" id="A0AAE0ANC4"/>